<dbReference type="Proteomes" id="UP000694846">
    <property type="component" value="Unplaced"/>
</dbReference>
<keyword evidence="2 5" id="KW-0812">Transmembrane</keyword>
<evidence type="ECO:0000256" key="2">
    <source>
        <dbReference type="ARBA" id="ARBA00022692"/>
    </source>
</evidence>
<feature type="domain" description="Cationic amino acid transporter C-terminal" evidence="6">
    <location>
        <begin position="524"/>
        <end position="574"/>
    </location>
</feature>
<keyword evidence="3 5" id="KW-1133">Transmembrane helix</keyword>
<dbReference type="GO" id="GO:0015189">
    <property type="term" value="F:L-lysine transmembrane transporter activity"/>
    <property type="evidence" value="ECO:0007669"/>
    <property type="project" value="TreeGrafter"/>
</dbReference>
<dbReference type="InterPro" id="IPR002293">
    <property type="entry name" value="AA/rel_permease1"/>
</dbReference>
<proteinExistence type="predicted"/>
<accession>A0A8B8GPC9</accession>
<organism evidence="7 8">
    <name type="scientific">Sipha flava</name>
    <name type="common">yellow sugarcane aphid</name>
    <dbReference type="NCBI Taxonomy" id="143950"/>
    <lineage>
        <taxon>Eukaryota</taxon>
        <taxon>Metazoa</taxon>
        <taxon>Ecdysozoa</taxon>
        <taxon>Arthropoda</taxon>
        <taxon>Hexapoda</taxon>
        <taxon>Insecta</taxon>
        <taxon>Pterygota</taxon>
        <taxon>Neoptera</taxon>
        <taxon>Paraneoptera</taxon>
        <taxon>Hemiptera</taxon>
        <taxon>Sternorrhyncha</taxon>
        <taxon>Aphidomorpha</taxon>
        <taxon>Aphidoidea</taxon>
        <taxon>Aphididae</taxon>
        <taxon>Sipha</taxon>
    </lineage>
</organism>
<feature type="transmembrane region" description="Helical" evidence="5">
    <location>
        <begin position="157"/>
        <end position="177"/>
    </location>
</feature>
<dbReference type="PANTHER" id="PTHR43243:SF105">
    <property type="entry name" value="CATIONIC AMINO ACID TRANSPORTER C-TERMINAL DOMAIN-CONTAINING PROTEIN"/>
    <property type="match status" value="1"/>
</dbReference>
<feature type="transmembrane region" description="Helical" evidence="5">
    <location>
        <begin position="186"/>
        <end position="206"/>
    </location>
</feature>
<evidence type="ECO:0000256" key="3">
    <source>
        <dbReference type="ARBA" id="ARBA00022989"/>
    </source>
</evidence>
<feature type="transmembrane region" description="Helical" evidence="5">
    <location>
        <begin position="226"/>
        <end position="247"/>
    </location>
</feature>
<evidence type="ECO:0000256" key="4">
    <source>
        <dbReference type="ARBA" id="ARBA00023136"/>
    </source>
</evidence>
<feature type="transmembrane region" description="Helical" evidence="5">
    <location>
        <begin position="92"/>
        <end position="113"/>
    </location>
</feature>
<dbReference type="PANTHER" id="PTHR43243">
    <property type="entry name" value="INNER MEMBRANE TRANSPORTER YGJI-RELATED"/>
    <property type="match status" value="1"/>
</dbReference>
<feature type="transmembrane region" description="Helical" evidence="5">
    <location>
        <begin position="464"/>
        <end position="486"/>
    </location>
</feature>
<dbReference type="Pfam" id="PF13520">
    <property type="entry name" value="AA_permease_2"/>
    <property type="match status" value="1"/>
</dbReference>
<feature type="transmembrane region" description="Helical" evidence="5">
    <location>
        <begin position="315"/>
        <end position="336"/>
    </location>
</feature>
<dbReference type="RefSeq" id="XP_025425119.1">
    <property type="nucleotide sequence ID" value="XM_025569334.1"/>
</dbReference>
<dbReference type="InterPro" id="IPR029485">
    <property type="entry name" value="CAT_C"/>
</dbReference>
<dbReference type="Gene3D" id="1.20.1740.10">
    <property type="entry name" value="Amino acid/polyamine transporter I"/>
    <property type="match status" value="2"/>
</dbReference>
<dbReference type="AlphaFoldDB" id="A0A8B8GPC9"/>
<keyword evidence="4 5" id="KW-0472">Membrane</keyword>
<dbReference type="GO" id="GO:0097638">
    <property type="term" value="P:L-arginine import across plasma membrane"/>
    <property type="evidence" value="ECO:0007669"/>
    <property type="project" value="TreeGrafter"/>
</dbReference>
<feature type="transmembrane region" description="Helical" evidence="5">
    <location>
        <begin position="366"/>
        <end position="385"/>
    </location>
</feature>
<feature type="transmembrane region" description="Helical" evidence="5">
    <location>
        <begin position="26"/>
        <end position="48"/>
    </location>
</feature>
<comment type="subcellular location">
    <subcellularLocation>
        <location evidence="1">Membrane</location>
        <topology evidence="1">Multi-pass membrane protein</topology>
    </subcellularLocation>
</comment>
<evidence type="ECO:0000259" key="6">
    <source>
        <dbReference type="Pfam" id="PF13906"/>
    </source>
</evidence>
<evidence type="ECO:0000313" key="7">
    <source>
        <dbReference type="Proteomes" id="UP000694846"/>
    </source>
</evidence>
<dbReference type="OrthoDB" id="3900342at2759"/>
<reference evidence="8" key="1">
    <citation type="submission" date="2025-08" db="UniProtKB">
        <authorList>
            <consortium name="RefSeq"/>
        </authorList>
    </citation>
    <scope>IDENTIFICATION</scope>
    <source>
        <tissue evidence="8">Whole body</tissue>
    </source>
</reference>
<name>A0A8B8GPC9_9HEMI</name>
<dbReference type="GO" id="GO:0061459">
    <property type="term" value="F:L-arginine transmembrane transporter activity"/>
    <property type="evidence" value="ECO:0007669"/>
    <property type="project" value="TreeGrafter"/>
</dbReference>
<feature type="transmembrane region" description="Helical" evidence="5">
    <location>
        <begin position="391"/>
        <end position="410"/>
    </location>
</feature>
<dbReference type="GeneID" id="112694014"/>
<dbReference type="GO" id="GO:0005886">
    <property type="term" value="C:plasma membrane"/>
    <property type="evidence" value="ECO:0007669"/>
    <property type="project" value="TreeGrafter"/>
</dbReference>
<feature type="transmembrane region" description="Helical" evidence="5">
    <location>
        <begin position="60"/>
        <end position="80"/>
    </location>
</feature>
<feature type="transmembrane region" description="Helical" evidence="5">
    <location>
        <begin position="492"/>
        <end position="514"/>
    </location>
</feature>
<dbReference type="GO" id="GO:0000064">
    <property type="term" value="F:L-ornithine transmembrane transporter activity"/>
    <property type="evidence" value="ECO:0007669"/>
    <property type="project" value="TreeGrafter"/>
</dbReference>
<feature type="transmembrane region" description="Helical" evidence="5">
    <location>
        <begin position="526"/>
        <end position="546"/>
    </location>
</feature>
<dbReference type="Pfam" id="PF13906">
    <property type="entry name" value="AA_permease_C"/>
    <property type="match status" value="1"/>
</dbReference>
<feature type="transmembrane region" description="Helical" evidence="5">
    <location>
        <begin position="552"/>
        <end position="572"/>
    </location>
</feature>
<dbReference type="FunFam" id="1.20.1740.10:FF:000010">
    <property type="entry name" value="probable cationic amino acid transporter"/>
    <property type="match status" value="1"/>
</dbReference>
<evidence type="ECO:0000313" key="8">
    <source>
        <dbReference type="RefSeq" id="XP_025425119.1"/>
    </source>
</evidence>
<evidence type="ECO:0000256" key="1">
    <source>
        <dbReference type="ARBA" id="ARBA00004141"/>
    </source>
</evidence>
<protein>
    <submittedName>
        <fullName evidence="8">High affinity cationic amino acid transporter 1-like</fullName>
    </submittedName>
</protein>
<gene>
    <name evidence="8" type="primary">LOC112694014</name>
</gene>
<evidence type="ECO:0000256" key="5">
    <source>
        <dbReference type="SAM" id="Phobius"/>
    </source>
</evidence>
<keyword evidence="7" id="KW-1185">Reference proteome</keyword>
<sequence>MTVGKMLSRKKTMAVVVRETSMLDRVLTITDLTALGVGSTIGVGVYVLPGALSKYVAGPAVVLSFFFAAVASVFAGLCYAELSSRIPKAGSAYSYAYIAVGELAAFIVGWNLLLEYSIGGASIAKGMSLYVDALSNKTMETIFRELYEIDSPYLSEYFDFFAMFIVLVFSAGLACGLKDSVRLNNFFTLVNCAVMALVIVGGLFHLDFKNWSLPKSEVPSWAGEGGFWPYGVQGALQGAATCFYGYVGFDCIASSGEEVKNPQKSLPLAIVLSLFIVFLAYSGVSSVLTLMIPYYAQDANMPLSYAFDVIEWTSLKWVIGVGAVFGMCACMFGAMYPLPRILYAMSNDGLIFKSLGNVHPRFKTPFFGTMFAGIITGLFAALLNLQQLVDMMTIGTLLVYVMVAVCVLYMRYLEQSDMDVEFLADEYIESASLTSVKVRHTRKQILMQLFNFHRFVRANSLSSYVASLQTTCFTVLCLPLGLYLSHWYELTTVHWIIVMVLMGIMVLQLVSIAMQPASRTPVAFKVPFVPFTPALSIFINIYLMFFFDIDTWVKFIVWMLIGFAIYFGYGIVHSKESKENNTEINVVKPNQSKSSLNVH</sequence>
<feature type="transmembrane region" description="Helical" evidence="5">
    <location>
        <begin position="268"/>
        <end position="295"/>
    </location>
</feature>